<name>A0A1I5ED35_9PROT</name>
<keyword evidence="1" id="KW-0472">Membrane</keyword>
<evidence type="ECO:0000313" key="2">
    <source>
        <dbReference type="EMBL" id="SFO09196.1"/>
    </source>
</evidence>
<evidence type="ECO:0000313" key="3">
    <source>
        <dbReference type="Proteomes" id="UP000183107"/>
    </source>
</evidence>
<dbReference type="Proteomes" id="UP000183107">
    <property type="component" value="Unassembled WGS sequence"/>
</dbReference>
<reference evidence="3" key="1">
    <citation type="submission" date="2016-10" db="EMBL/GenBank/DDBJ databases">
        <authorList>
            <person name="Varghese N."/>
        </authorList>
    </citation>
    <scope>NUCLEOTIDE SEQUENCE [LARGE SCALE GENOMIC DNA]</scope>
    <source>
        <strain evidence="3">Nsp8</strain>
    </source>
</reference>
<feature type="transmembrane region" description="Helical" evidence="1">
    <location>
        <begin position="23"/>
        <end position="42"/>
    </location>
</feature>
<evidence type="ECO:0000256" key="1">
    <source>
        <dbReference type="SAM" id="Phobius"/>
    </source>
</evidence>
<keyword evidence="1" id="KW-0812">Transmembrane</keyword>
<keyword evidence="1" id="KW-1133">Transmembrane helix</keyword>
<dbReference type="AlphaFoldDB" id="A0A1I5ED35"/>
<accession>A0A1I5ED35</accession>
<gene>
    <name evidence="2" type="ORF">SAMN05216386_2604</name>
</gene>
<sequence>MHVINFLQALGRDWALDVTKLKIILAPLLAACLLSACAVIGLKEKTGTHGAKFTGDHAALARCVTGKLQTDSRWMIRALQYDVRRYPDLGATEIYAYPAGSLPGTYPRNSPSNPDAVISYAPPVAKIHSSRRNGDTNSDVSPGYSFALTIKRTDNATVFATLNGKKYEGDIAWEKLKDCSAP</sequence>
<protein>
    <submittedName>
        <fullName evidence="2">Uncharacterized protein</fullName>
    </submittedName>
</protein>
<dbReference type="EMBL" id="FOVJ01000007">
    <property type="protein sequence ID" value="SFO09196.1"/>
    <property type="molecule type" value="Genomic_DNA"/>
</dbReference>
<organism evidence="2 3">
    <name type="scientific">Nitrosospira briensis</name>
    <dbReference type="NCBI Taxonomy" id="35799"/>
    <lineage>
        <taxon>Bacteria</taxon>
        <taxon>Pseudomonadati</taxon>
        <taxon>Pseudomonadota</taxon>
        <taxon>Betaproteobacteria</taxon>
        <taxon>Nitrosomonadales</taxon>
        <taxon>Nitrosomonadaceae</taxon>
        <taxon>Nitrosospira</taxon>
    </lineage>
</organism>
<proteinExistence type="predicted"/>
<keyword evidence="3" id="KW-1185">Reference proteome</keyword>